<dbReference type="PRINTS" id="PR00723">
    <property type="entry name" value="SUBTILISIN"/>
</dbReference>
<dbReference type="STRING" id="1173111.SAMN05444955_104139"/>
<dbReference type="PANTHER" id="PTHR43806">
    <property type="entry name" value="PEPTIDASE S8"/>
    <property type="match status" value="1"/>
</dbReference>
<dbReference type="GO" id="GO:0006508">
    <property type="term" value="P:proteolysis"/>
    <property type="evidence" value="ECO:0007669"/>
    <property type="project" value="UniProtKB-KW"/>
</dbReference>
<dbReference type="Pfam" id="PF22148">
    <property type="entry name" value="Fervidolysin_NPro-like"/>
    <property type="match status" value="1"/>
</dbReference>
<dbReference type="InterPro" id="IPR034084">
    <property type="entry name" value="Thermitase-like_dom"/>
</dbReference>
<protein>
    <submittedName>
        <fullName evidence="12">Thermitase</fullName>
    </submittedName>
</protein>
<feature type="domain" description="Peptidase S8/S53" evidence="10">
    <location>
        <begin position="139"/>
        <end position="368"/>
    </location>
</feature>
<evidence type="ECO:0000259" key="11">
    <source>
        <dbReference type="Pfam" id="PF22148"/>
    </source>
</evidence>
<dbReference type="InterPro" id="IPR000209">
    <property type="entry name" value="Peptidase_S8/S53_dom"/>
</dbReference>
<evidence type="ECO:0000256" key="5">
    <source>
        <dbReference type="ARBA" id="ARBA00022801"/>
    </source>
</evidence>
<feature type="active site" description="Charge relay system" evidence="7">
    <location>
        <position position="180"/>
    </location>
</feature>
<dbReference type="PANTHER" id="PTHR43806:SF11">
    <property type="entry name" value="CEREVISIN-RELATED"/>
    <property type="match status" value="1"/>
</dbReference>
<feature type="active site" description="Charge relay system" evidence="7">
    <location>
        <position position="334"/>
    </location>
</feature>
<dbReference type="CDD" id="cd07484">
    <property type="entry name" value="Peptidases_S8_Thermitase_like"/>
    <property type="match status" value="1"/>
</dbReference>
<evidence type="ECO:0000256" key="6">
    <source>
        <dbReference type="ARBA" id="ARBA00022825"/>
    </source>
</evidence>
<dbReference type="PROSITE" id="PS00137">
    <property type="entry name" value="SUBTILASE_HIS"/>
    <property type="match status" value="1"/>
</dbReference>
<comment type="subcellular location">
    <subcellularLocation>
        <location evidence="1">Secreted</location>
    </subcellularLocation>
</comment>
<keyword evidence="9" id="KW-0732">Signal</keyword>
<keyword evidence="4 7" id="KW-0645">Protease</keyword>
<dbReference type="SUPFAM" id="SSF52743">
    <property type="entry name" value="Subtilisin-like"/>
    <property type="match status" value="1"/>
</dbReference>
<accession>A0A1H8CVJ3</accession>
<keyword evidence="3" id="KW-0964">Secreted</keyword>
<dbReference type="AlphaFoldDB" id="A0A1H8CVJ3"/>
<dbReference type="Gene3D" id="3.40.50.200">
    <property type="entry name" value="Peptidase S8/S53 domain"/>
    <property type="match status" value="1"/>
</dbReference>
<evidence type="ECO:0000256" key="1">
    <source>
        <dbReference type="ARBA" id="ARBA00004613"/>
    </source>
</evidence>
<dbReference type="PROSITE" id="PS51892">
    <property type="entry name" value="SUBTILASE"/>
    <property type="match status" value="1"/>
</dbReference>
<sequence length="388" mass="40729">MKRFLSVLSAVLLAVLLVIPSTIFAQPTPDSPDSAYAPDQLIVKFKSGTSAKNIQALHAKEGAQVVSKSKLGFEVVKFKNNSVQKMMQKYKQDPNVEYVEPNYYFHAAWTPNDPAFSSSQWGPQKIQAPQAWDVTRSSSSVKIAIVDTGVQANHPDLNGKVINGWDFVYDDSVPNDANGHGTHCAGIAAATTNNGTGIAGMAPNARILAVRVLDANGSGTLDDVANGIIYAADQGAQVISLSLGGSAGTTTLQNAVNYAWNRGAVVVAAAGNSNTSAPSYPAYYSNAIAVASTTSSDTKSSFSNYGSWVDVAAPGSSIYSTYITSTYASLSGTSMATPHVAGLAGLLAAQGRSNSQIRAAIQNTADRISGTGTYWTYGRVNAYRAVNY</sequence>
<feature type="signal peptide" evidence="9">
    <location>
        <begin position="1"/>
        <end position="25"/>
    </location>
</feature>
<feature type="active site" description="Charge relay system" evidence="7">
    <location>
        <position position="147"/>
    </location>
</feature>
<dbReference type="InterPro" id="IPR023828">
    <property type="entry name" value="Peptidase_S8_Ser-AS"/>
</dbReference>
<evidence type="ECO:0000313" key="13">
    <source>
        <dbReference type="Proteomes" id="UP000199695"/>
    </source>
</evidence>
<dbReference type="PROSITE" id="PS00138">
    <property type="entry name" value="SUBTILASE_SER"/>
    <property type="match status" value="1"/>
</dbReference>
<dbReference type="GO" id="GO:0005576">
    <property type="term" value="C:extracellular region"/>
    <property type="evidence" value="ECO:0007669"/>
    <property type="project" value="UniProtKB-SubCell"/>
</dbReference>
<proteinExistence type="inferred from homology"/>
<gene>
    <name evidence="12" type="ORF">SAMN05444955_104139</name>
</gene>
<dbReference type="InterPro" id="IPR015500">
    <property type="entry name" value="Peptidase_S8_subtilisin-rel"/>
</dbReference>
<organism evidence="12 13">
    <name type="scientific">Lihuaxuella thermophila</name>
    <dbReference type="NCBI Taxonomy" id="1173111"/>
    <lineage>
        <taxon>Bacteria</taxon>
        <taxon>Bacillati</taxon>
        <taxon>Bacillota</taxon>
        <taxon>Bacilli</taxon>
        <taxon>Bacillales</taxon>
        <taxon>Thermoactinomycetaceae</taxon>
        <taxon>Lihuaxuella</taxon>
    </lineage>
</organism>
<evidence type="ECO:0000256" key="7">
    <source>
        <dbReference type="PROSITE-ProRule" id="PRU01240"/>
    </source>
</evidence>
<dbReference type="OrthoDB" id="9798386at2"/>
<feature type="domain" description="Fervidolysin-like N-terminal prodomain" evidence="11">
    <location>
        <begin position="28"/>
        <end position="102"/>
    </location>
</feature>
<dbReference type="GO" id="GO:0004252">
    <property type="term" value="F:serine-type endopeptidase activity"/>
    <property type="evidence" value="ECO:0007669"/>
    <property type="project" value="UniProtKB-UniRule"/>
</dbReference>
<evidence type="ECO:0000256" key="3">
    <source>
        <dbReference type="ARBA" id="ARBA00022525"/>
    </source>
</evidence>
<dbReference type="Pfam" id="PF00082">
    <property type="entry name" value="Peptidase_S8"/>
    <property type="match status" value="1"/>
</dbReference>
<evidence type="ECO:0000256" key="2">
    <source>
        <dbReference type="ARBA" id="ARBA00011073"/>
    </source>
</evidence>
<dbReference type="EMBL" id="FOCQ01000004">
    <property type="protein sequence ID" value="SEM99016.1"/>
    <property type="molecule type" value="Genomic_DNA"/>
</dbReference>
<keyword evidence="6 7" id="KW-0720">Serine protease</keyword>
<evidence type="ECO:0000313" key="12">
    <source>
        <dbReference type="EMBL" id="SEM99016.1"/>
    </source>
</evidence>
<keyword evidence="5 7" id="KW-0378">Hydrolase</keyword>
<evidence type="ECO:0000256" key="9">
    <source>
        <dbReference type="SAM" id="SignalP"/>
    </source>
</evidence>
<dbReference type="InterPro" id="IPR036852">
    <property type="entry name" value="Peptidase_S8/S53_dom_sf"/>
</dbReference>
<comment type="similarity">
    <text evidence="2 7 8">Belongs to the peptidase S8 family.</text>
</comment>
<dbReference type="InterPro" id="IPR022398">
    <property type="entry name" value="Peptidase_S8_His-AS"/>
</dbReference>
<dbReference type="RefSeq" id="WP_089966292.1">
    <property type="nucleotide sequence ID" value="NZ_FOCQ01000004.1"/>
</dbReference>
<dbReference type="InterPro" id="IPR054399">
    <property type="entry name" value="Fervidolysin-like_N_prodom"/>
</dbReference>
<dbReference type="InterPro" id="IPR050131">
    <property type="entry name" value="Peptidase_S8_subtilisin-like"/>
</dbReference>
<evidence type="ECO:0000256" key="8">
    <source>
        <dbReference type="RuleBase" id="RU003355"/>
    </source>
</evidence>
<keyword evidence="13" id="KW-1185">Reference proteome</keyword>
<feature type="chain" id="PRO_5011766198" evidence="9">
    <location>
        <begin position="26"/>
        <end position="388"/>
    </location>
</feature>
<evidence type="ECO:0000259" key="10">
    <source>
        <dbReference type="Pfam" id="PF00082"/>
    </source>
</evidence>
<name>A0A1H8CVJ3_9BACL</name>
<dbReference type="Proteomes" id="UP000199695">
    <property type="component" value="Unassembled WGS sequence"/>
</dbReference>
<reference evidence="12 13" key="1">
    <citation type="submission" date="2016-10" db="EMBL/GenBank/DDBJ databases">
        <authorList>
            <person name="de Groot N.N."/>
        </authorList>
    </citation>
    <scope>NUCLEOTIDE SEQUENCE [LARGE SCALE GENOMIC DNA]</scope>
    <source>
        <strain evidence="12 13">DSM 46701</strain>
    </source>
</reference>
<dbReference type="InterPro" id="IPR023827">
    <property type="entry name" value="Peptidase_S8_Asp-AS"/>
</dbReference>
<dbReference type="PROSITE" id="PS00136">
    <property type="entry name" value="SUBTILASE_ASP"/>
    <property type="match status" value="1"/>
</dbReference>
<evidence type="ECO:0000256" key="4">
    <source>
        <dbReference type="ARBA" id="ARBA00022670"/>
    </source>
</evidence>